<keyword evidence="3" id="KW-1185">Reference proteome</keyword>
<evidence type="ECO:0000313" key="2">
    <source>
        <dbReference type="EMBL" id="ODN43250.1"/>
    </source>
</evidence>
<evidence type="ECO:0000259" key="1">
    <source>
        <dbReference type="Pfam" id="PF00795"/>
    </source>
</evidence>
<gene>
    <name evidence="2" type="ORF">BGC07_10390</name>
</gene>
<sequence length="264" mass="29981">MIRIYSPNFDEFTQLPVSEQIARFKAFVITQPEGSLIVTPEHLFSRYSDESKCADLSEDEFKEVDAELKRLAKEHNVKIVAGILHVDQAGVHNKAILYEPNGSHSHENPPFIRSHRISAETADIDDEESSIFQIENQRYGVEICREMGQLALSHDEFELDCHIGISNTHAPFREDNCAAANGSIVIQADSKKAESCYAYKVQREAGGVRFEPIEHLVSFNDHSTHYTDRKPQIEELKATSPVMFFDRQNSDEEGDEYGLDHVLQ</sequence>
<dbReference type="InterPro" id="IPR003010">
    <property type="entry name" value="C-N_Hydrolase"/>
</dbReference>
<accession>A0ABX3A6W1</accession>
<name>A0ABX3A6W1_9GAMM</name>
<protein>
    <recommendedName>
        <fullName evidence="1">CN hydrolase domain-containing protein</fullName>
    </recommendedName>
</protein>
<dbReference type="EMBL" id="MDTU01000001">
    <property type="protein sequence ID" value="ODN43250.1"/>
    <property type="molecule type" value="Genomic_DNA"/>
</dbReference>
<dbReference type="Pfam" id="PF00795">
    <property type="entry name" value="CN_hydrolase"/>
    <property type="match status" value="1"/>
</dbReference>
<feature type="domain" description="CN hydrolase" evidence="1">
    <location>
        <begin position="35"/>
        <end position="149"/>
    </location>
</feature>
<proteinExistence type="predicted"/>
<reference evidence="2 3" key="1">
    <citation type="submission" date="2016-08" db="EMBL/GenBank/DDBJ databases">
        <title>Draft genome sequence of Candidatus Piscirickettsia litoralis, from seawater.</title>
        <authorList>
            <person name="Wan X."/>
            <person name="Lee A.J."/>
            <person name="Hou S."/>
            <person name="Donachie S.P."/>
        </authorList>
    </citation>
    <scope>NUCLEOTIDE SEQUENCE [LARGE SCALE GENOMIC DNA]</scope>
    <source>
        <strain evidence="2 3">Y2</strain>
    </source>
</reference>
<dbReference type="RefSeq" id="WP_069313048.1">
    <property type="nucleotide sequence ID" value="NZ_MDTU01000001.1"/>
</dbReference>
<dbReference type="Gene3D" id="3.60.110.10">
    <property type="entry name" value="Carbon-nitrogen hydrolase"/>
    <property type="match status" value="1"/>
</dbReference>
<dbReference type="Proteomes" id="UP000094329">
    <property type="component" value="Unassembled WGS sequence"/>
</dbReference>
<evidence type="ECO:0000313" key="3">
    <source>
        <dbReference type="Proteomes" id="UP000094329"/>
    </source>
</evidence>
<dbReference type="SUPFAM" id="SSF56317">
    <property type="entry name" value="Carbon-nitrogen hydrolase"/>
    <property type="match status" value="1"/>
</dbReference>
<comment type="caution">
    <text evidence="2">The sequence shown here is derived from an EMBL/GenBank/DDBJ whole genome shotgun (WGS) entry which is preliminary data.</text>
</comment>
<organism evidence="2 3">
    <name type="scientific">Piscirickettsia litoralis</name>
    <dbReference type="NCBI Taxonomy" id="1891921"/>
    <lineage>
        <taxon>Bacteria</taxon>
        <taxon>Pseudomonadati</taxon>
        <taxon>Pseudomonadota</taxon>
        <taxon>Gammaproteobacteria</taxon>
        <taxon>Thiotrichales</taxon>
        <taxon>Piscirickettsiaceae</taxon>
        <taxon>Piscirickettsia</taxon>
    </lineage>
</organism>
<dbReference type="InterPro" id="IPR036526">
    <property type="entry name" value="C-N_Hydrolase_sf"/>
</dbReference>